<feature type="compositionally biased region" description="Polar residues" evidence="1">
    <location>
        <begin position="1"/>
        <end position="18"/>
    </location>
</feature>
<evidence type="ECO:0000313" key="2">
    <source>
        <dbReference type="EMBL" id="MBD3689764.1"/>
    </source>
</evidence>
<protein>
    <submittedName>
        <fullName evidence="2">Uncharacterized protein</fullName>
    </submittedName>
</protein>
<accession>A0A8I0GGU7</accession>
<reference evidence="2 3" key="1">
    <citation type="submission" date="2020-08" db="EMBL/GenBank/DDBJ databases">
        <title>Winkia gen. nov., sp. nov., isolated from faeces of the Anser albifrons in China.</title>
        <authorList>
            <person name="Liu Q."/>
        </authorList>
    </citation>
    <scope>NUCLEOTIDE SEQUENCE [LARGE SCALE GENOMIC DNA]</scope>
    <source>
        <strain evidence="2 3">C62</strain>
    </source>
</reference>
<name>A0A8I0GGU7_9ACTO</name>
<dbReference type="AlphaFoldDB" id="A0A8I0GGU7"/>
<feature type="region of interest" description="Disordered" evidence="1">
    <location>
        <begin position="1"/>
        <end position="20"/>
    </location>
</feature>
<proteinExistence type="predicted"/>
<evidence type="ECO:0000256" key="1">
    <source>
        <dbReference type="SAM" id="MobiDB-lite"/>
    </source>
</evidence>
<feature type="region of interest" description="Disordered" evidence="1">
    <location>
        <begin position="358"/>
        <end position="406"/>
    </location>
</feature>
<sequence>MTTFTGELTHTRHNNTGELTHAEWTMPGGSHYHLDNTPESARLAFYNTHGQLHRANLPALYTFNRPISLWRDQPDFYGCDVKTVQWHWKDQPQTKPRRPYLEHEPNVYLLPTSVPPNLVVPMAAGIWDLDDAITWWTPDAFNNALGEQMRLTDTLIVPVDLTDVEGITKLVESLNEQKYYGIALVYPVLAPEENYIHHLDSHGVPTPMSELKNTVRNDLRTIHQLADQGVFAPVLWRNLPDEGYAIHQYQFSGPAQTLYRQIRHGGHPATAARMIELAQAKALPEPDQEWFEHAEPRLRLQAERDPEKWEDAILADGYVVVAEAYGSTETYNHEEEDIRWAVNAPYTIAAGTTREAGIYHNGQPYDTGKPRRAPLGQADTHTDTHTEIETHDHELMTRHEGASHVI</sequence>
<dbReference type="EMBL" id="JACRUO010000001">
    <property type="protein sequence ID" value="MBD3689764.1"/>
    <property type="molecule type" value="Genomic_DNA"/>
</dbReference>
<keyword evidence="3" id="KW-1185">Reference proteome</keyword>
<comment type="caution">
    <text evidence="2">The sequence shown here is derived from an EMBL/GenBank/DDBJ whole genome shotgun (WGS) entry which is preliminary data.</text>
</comment>
<organism evidence="2 3">
    <name type="scientific">Nanchangia anserum</name>
    <dbReference type="NCBI Taxonomy" id="2692125"/>
    <lineage>
        <taxon>Bacteria</taxon>
        <taxon>Bacillati</taxon>
        <taxon>Actinomycetota</taxon>
        <taxon>Actinomycetes</taxon>
        <taxon>Actinomycetales</taxon>
        <taxon>Actinomycetaceae</taxon>
        <taxon>Nanchangia</taxon>
    </lineage>
</organism>
<dbReference type="Proteomes" id="UP000627538">
    <property type="component" value="Unassembled WGS sequence"/>
</dbReference>
<feature type="compositionally biased region" description="Basic and acidic residues" evidence="1">
    <location>
        <begin position="380"/>
        <end position="406"/>
    </location>
</feature>
<gene>
    <name evidence="2" type="ORF">H8R10_05930</name>
</gene>
<dbReference type="RefSeq" id="WP_191071788.1">
    <property type="nucleotide sequence ID" value="NZ_CP060506.1"/>
</dbReference>
<evidence type="ECO:0000313" key="3">
    <source>
        <dbReference type="Proteomes" id="UP000627538"/>
    </source>
</evidence>